<reference evidence="5" key="1">
    <citation type="journal article" date="2019" name="Int. J. Syst. Evol. Microbiol.">
        <title>The Global Catalogue of Microorganisms (GCM) 10K type strain sequencing project: providing services to taxonomists for standard genome sequencing and annotation.</title>
        <authorList>
            <consortium name="The Broad Institute Genomics Platform"/>
            <consortium name="The Broad Institute Genome Sequencing Center for Infectious Disease"/>
            <person name="Wu L."/>
            <person name="Ma J."/>
        </authorList>
    </citation>
    <scope>NUCLEOTIDE SEQUENCE [LARGE SCALE GENOMIC DNA]</scope>
    <source>
        <strain evidence="5">JCM 18274</strain>
    </source>
</reference>
<feature type="coiled-coil region" evidence="1">
    <location>
        <begin position="165"/>
        <end position="207"/>
    </location>
</feature>
<gene>
    <name evidence="4" type="ORF">GCM10023311_05670</name>
</gene>
<sequence>MNPIKSLFLIVFTCLISFSSFSQKKQEDNQLSLYKGTIDNQFEYILKKSGNFKGTNGQPYEAVKRSMFLTLRAHTIDSLKTVHRNLAETQAVVKTQAKEILDLKANLSNTQTNLDKTNEEKNNMALFGMQMSKTNYNVLMWSIIGGLLALLILFIYKFKNSNAITREAKHNLAEIEEEFDEHRRTALEREQKVRRQLQDEINKQKKA</sequence>
<evidence type="ECO:0008006" key="6">
    <source>
        <dbReference type="Google" id="ProtNLM"/>
    </source>
</evidence>
<keyword evidence="2" id="KW-0472">Membrane</keyword>
<organism evidence="4 5">
    <name type="scientific">Flaviramulus aquimarinus</name>
    <dbReference type="NCBI Taxonomy" id="1170456"/>
    <lineage>
        <taxon>Bacteria</taxon>
        <taxon>Pseudomonadati</taxon>
        <taxon>Bacteroidota</taxon>
        <taxon>Flavobacteriia</taxon>
        <taxon>Flavobacteriales</taxon>
        <taxon>Flavobacteriaceae</taxon>
        <taxon>Flaviramulus</taxon>
    </lineage>
</organism>
<feature type="chain" id="PRO_5047437203" description="tRNA (Guanine-N1)-methyltransferase" evidence="3">
    <location>
        <begin position="25"/>
        <end position="207"/>
    </location>
</feature>
<protein>
    <recommendedName>
        <fullName evidence="6">tRNA (Guanine-N1)-methyltransferase</fullName>
    </recommendedName>
</protein>
<keyword evidence="5" id="KW-1185">Reference proteome</keyword>
<evidence type="ECO:0000256" key="3">
    <source>
        <dbReference type="SAM" id="SignalP"/>
    </source>
</evidence>
<proteinExistence type="predicted"/>
<evidence type="ECO:0000256" key="2">
    <source>
        <dbReference type="SAM" id="Phobius"/>
    </source>
</evidence>
<feature type="transmembrane region" description="Helical" evidence="2">
    <location>
        <begin position="138"/>
        <end position="156"/>
    </location>
</feature>
<accession>A0ABP9EUG5</accession>
<evidence type="ECO:0000313" key="4">
    <source>
        <dbReference type="EMBL" id="GAA4885733.1"/>
    </source>
</evidence>
<evidence type="ECO:0000313" key="5">
    <source>
        <dbReference type="Proteomes" id="UP001500433"/>
    </source>
</evidence>
<comment type="caution">
    <text evidence="4">The sequence shown here is derived from an EMBL/GenBank/DDBJ whole genome shotgun (WGS) entry which is preliminary data.</text>
</comment>
<keyword evidence="1" id="KW-0175">Coiled coil</keyword>
<dbReference type="RefSeq" id="WP_345272516.1">
    <property type="nucleotide sequence ID" value="NZ_BAABJH010000001.1"/>
</dbReference>
<dbReference type="EMBL" id="BAABJH010000001">
    <property type="protein sequence ID" value="GAA4885733.1"/>
    <property type="molecule type" value="Genomic_DNA"/>
</dbReference>
<keyword evidence="2" id="KW-0812">Transmembrane</keyword>
<keyword evidence="3" id="KW-0732">Signal</keyword>
<evidence type="ECO:0000256" key="1">
    <source>
        <dbReference type="SAM" id="Coils"/>
    </source>
</evidence>
<keyword evidence="2" id="KW-1133">Transmembrane helix</keyword>
<dbReference type="Proteomes" id="UP001500433">
    <property type="component" value="Unassembled WGS sequence"/>
</dbReference>
<feature type="signal peptide" evidence="3">
    <location>
        <begin position="1"/>
        <end position="24"/>
    </location>
</feature>
<name>A0ABP9EUG5_9FLAO</name>